<evidence type="ECO:0000259" key="2">
    <source>
        <dbReference type="Pfam" id="PF00534"/>
    </source>
</evidence>
<dbReference type="Pfam" id="PF00534">
    <property type="entry name" value="Glycos_transf_1"/>
    <property type="match status" value="1"/>
</dbReference>
<reference evidence="3 4" key="1">
    <citation type="submission" date="2019-10" db="EMBL/GenBank/DDBJ databases">
        <title>New genus of Silvanigrellaceae.</title>
        <authorList>
            <person name="Pitt A."/>
            <person name="Hahn M.W."/>
        </authorList>
    </citation>
    <scope>NUCLEOTIDE SEQUENCE [LARGE SCALE GENOMIC DNA]</scope>
    <source>
        <strain evidence="3 4">33A1-SZDP</strain>
    </source>
</reference>
<comment type="caution">
    <text evidence="3">The sequence shown here is derived from an EMBL/GenBank/DDBJ whole genome shotgun (WGS) entry which is preliminary data.</text>
</comment>
<proteinExistence type="predicted"/>
<dbReference type="RefSeq" id="WP_152213568.1">
    <property type="nucleotide sequence ID" value="NZ_WFLN01000008.1"/>
</dbReference>
<dbReference type="InterPro" id="IPR001296">
    <property type="entry name" value="Glyco_trans_1"/>
</dbReference>
<dbReference type="PANTHER" id="PTHR46401:SF2">
    <property type="entry name" value="GLYCOSYLTRANSFERASE WBBK-RELATED"/>
    <property type="match status" value="1"/>
</dbReference>
<evidence type="ECO:0000313" key="4">
    <source>
        <dbReference type="Proteomes" id="UP000442694"/>
    </source>
</evidence>
<evidence type="ECO:0000313" key="3">
    <source>
        <dbReference type="EMBL" id="KAB8029227.1"/>
    </source>
</evidence>
<dbReference type="EMBL" id="WFLN01000008">
    <property type="protein sequence ID" value="KAB8029227.1"/>
    <property type="molecule type" value="Genomic_DNA"/>
</dbReference>
<dbReference type="GO" id="GO:0016757">
    <property type="term" value="F:glycosyltransferase activity"/>
    <property type="evidence" value="ECO:0007669"/>
    <property type="project" value="InterPro"/>
</dbReference>
<name>A0A833N3W4_9BACT</name>
<gene>
    <name evidence="3" type="ORF">GCL57_11875</name>
</gene>
<keyword evidence="4" id="KW-1185">Reference proteome</keyword>
<dbReference type="GO" id="GO:0009103">
    <property type="term" value="P:lipopolysaccharide biosynthetic process"/>
    <property type="evidence" value="ECO:0007669"/>
    <property type="project" value="TreeGrafter"/>
</dbReference>
<dbReference type="Gene3D" id="3.40.50.2000">
    <property type="entry name" value="Glycogen Phosphorylase B"/>
    <property type="match status" value="2"/>
</dbReference>
<feature type="domain" description="Glycosyl transferase family 1" evidence="2">
    <location>
        <begin position="232"/>
        <end position="357"/>
    </location>
</feature>
<evidence type="ECO:0000256" key="1">
    <source>
        <dbReference type="ARBA" id="ARBA00022679"/>
    </source>
</evidence>
<dbReference type="Proteomes" id="UP000442694">
    <property type="component" value="Unassembled WGS sequence"/>
</dbReference>
<dbReference type="SUPFAM" id="SSF53756">
    <property type="entry name" value="UDP-Glycosyltransferase/glycogen phosphorylase"/>
    <property type="match status" value="1"/>
</dbReference>
<accession>A0A833N3W4</accession>
<organism evidence="3 4">
    <name type="scientific">Fluviispira multicolorata</name>
    <dbReference type="NCBI Taxonomy" id="2654512"/>
    <lineage>
        <taxon>Bacteria</taxon>
        <taxon>Pseudomonadati</taxon>
        <taxon>Bdellovibrionota</taxon>
        <taxon>Oligoflexia</taxon>
        <taxon>Silvanigrellales</taxon>
        <taxon>Silvanigrellaceae</taxon>
        <taxon>Fluviispira</taxon>
    </lineage>
</organism>
<keyword evidence="1 3" id="KW-0808">Transferase</keyword>
<dbReference type="AlphaFoldDB" id="A0A833N3W4"/>
<dbReference type="PANTHER" id="PTHR46401">
    <property type="entry name" value="GLYCOSYLTRANSFERASE WBBK-RELATED"/>
    <property type="match status" value="1"/>
</dbReference>
<protein>
    <submittedName>
        <fullName evidence="3">Glycosyltransferase</fullName>
    </submittedName>
</protein>
<sequence>MSDEKKIAVVVQRCGKNIIAGAEVYALKLAEAIAKNNRQIEIFTSQSDDYILWNNNLPEKEYLQIEDRQILIRRFPISHSRLKIMFAIIKRINNLLYNKLNPIYNFLSPILDYIFLRTQGPWCPKLWLYLKENSDQYSLIIIKSYLYSSSYFTIQKTYKKVNILFIVTAHNEPEFNFNFVNKMINYSKFIGFVSNAEKEFCYSTKPNTKEKPFLILPPGFNEELDLNDTLQKKVQDISRKKFFLSIGRIDKNKNIDFIFKNTPQNCLVVFVGDLKMDIPKDNRFLYLGRVNEQEKKQLMQTAIALLMVSKLEAYSIVTAEAIKYKCLVLALKGCEPVEELIKHYGGHITDENNYSKVMEELWEERFIFDRSTIKSDLIVQEKSFLKNATQILNLA</sequence>